<evidence type="ECO:0000256" key="3">
    <source>
        <dbReference type="ARBA" id="ARBA00022605"/>
    </source>
</evidence>
<evidence type="ECO:0000313" key="9">
    <source>
        <dbReference type="Proteomes" id="UP000006681"/>
    </source>
</evidence>
<dbReference type="PANTHER" id="PTHR11986">
    <property type="entry name" value="AMINOTRANSFERASE CLASS III"/>
    <property type="match status" value="1"/>
</dbReference>
<proteinExistence type="inferred from homology"/>
<dbReference type="GO" id="GO:0042450">
    <property type="term" value="P:L-arginine biosynthetic process via ornithine"/>
    <property type="evidence" value="ECO:0007669"/>
    <property type="project" value="UniProtKB-UniRule"/>
</dbReference>
<dbReference type="InterPro" id="IPR015424">
    <property type="entry name" value="PyrdxlP-dep_Trfase"/>
</dbReference>
<dbReference type="eggNOG" id="arCOG00914">
    <property type="taxonomic scope" value="Archaea"/>
</dbReference>
<accession>E1QSU3</accession>
<organism evidence="8 9">
    <name type="scientific">Vulcanisaeta distributa (strain DSM 14429 / JCM 11212 / NBRC 100878 / IC-017)</name>
    <dbReference type="NCBI Taxonomy" id="572478"/>
    <lineage>
        <taxon>Archaea</taxon>
        <taxon>Thermoproteota</taxon>
        <taxon>Thermoprotei</taxon>
        <taxon>Thermoproteales</taxon>
        <taxon>Thermoproteaceae</taxon>
        <taxon>Vulcanisaeta</taxon>
    </lineage>
</organism>
<dbReference type="GO" id="GO:0042802">
    <property type="term" value="F:identical protein binding"/>
    <property type="evidence" value="ECO:0007669"/>
    <property type="project" value="TreeGrafter"/>
</dbReference>
<feature type="binding site" evidence="7">
    <location>
        <position position="275"/>
    </location>
    <ligand>
        <name>substrate</name>
    </ligand>
</feature>
<evidence type="ECO:0000256" key="4">
    <source>
        <dbReference type="ARBA" id="ARBA00022679"/>
    </source>
</evidence>
<dbReference type="STRING" id="572478.Vdis_0197"/>
<dbReference type="InterPro" id="IPR037537">
    <property type="entry name" value="LysJ"/>
</dbReference>
<comment type="function">
    <text evidence="7">Involved in both the arginine and lysine biosynthetic pathways.</text>
</comment>
<evidence type="ECO:0000313" key="8">
    <source>
        <dbReference type="EMBL" id="ADN49610.1"/>
    </source>
</evidence>
<dbReference type="GO" id="GO:0005737">
    <property type="term" value="C:cytoplasm"/>
    <property type="evidence" value="ECO:0007669"/>
    <property type="project" value="UniProtKB-SubCell"/>
</dbReference>
<feature type="binding site" evidence="7">
    <location>
        <begin position="106"/>
        <end position="107"/>
    </location>
    <ligand>
        <name>pyridoxal 5'-phosphate</name>
        <dbReference type="ChEBI" id="CHEBI:597326"/>
    </ligand>
</feature>
<keyword evidence="1 7" id="KW-0963">Cytoplasm</keyword>
<evidence type="ECO:0000256" key="2">
    <source>
        <dbReference type="ARBA" id="ARBA00022576"/>
    </source>
</evidence>
<dbReference type="RefSeq" id="WP_013335335.1">
    <property type="nucleotide sequence ID" value="NC_014537.1"/>
</dbReference>
<dbReference type="PROSITE" id="PS00600">
    <property type="entry name" value="AA_TRANSFER_CLASS_3"/>
    <property type="match status" value="1"/>
</dbReference>
<comment type="subunit">
    <text evidence="7">Homodimer.</text>
</comment>
<dbReference type="GO" id="GO:0019878">
    <property type="term" value="P:lysine biosynthetic process via aminoadipic acid"/>
    <property type="evidence" value="ECO:0007669"/>
    <property type="project" value="UniProtKB-UniRule"/>
</dbReference>
<comment type="catalytic activity">
    <reaction evidence="7">
        <text>[amino-group carrier protein]-C-terminal-gamma-(L-lysyl)-L-glutamate + 2-oxoglutarate = [amino-group carrier protein]-C-terminal-N-(1-carboxy-5-oxopentan-1-yl)-L-glutamine + L-glutamate</text>
        <dbReference type="Rhea" id="RHEA:41952"/>
        <dbReference type="Rhea" id="RHEA-COMP:9714"/>
        <dbReference type="Rhea" id="RHEA-COMP:9715"/>
        <dbReference type="ChEBI" id="CHEBI:16810"/>
        <dbReference type="ChEBI" id="CHEBI:29985"/>
        <dbReference type="ChEBI" id="CHEBI:78501"/>
        <dbReference type="ChEBI" id="CHEBI:78526"/>
        <dbReference type="EC" id="2.6.1.118"/>
    </reaction>
</comment>
<dbReference type="HAMAP" id="MF_02084">
    <property type="entry name" value="LysJ_aminotrans_3"/>
    <property type="match status" value="1"/>
</dbReference>
<dbReference type="CDD" id="cd00610">
    <property type="entry name" value="OAT_like"/>
    <property type="match status" value="1"/>
</dbReference>
<dbReference type="InterPro" id="IPR050103">
    <property type="entry name" value="Class-III_PLP-dep_AT"/>
</dbReference>
<evidence type="ECO:0000256" key="6">
    <source>
        <dbReference type="ARBA" id="ARBA00023154"/>
    </source>
</evidence>
<dbReference type="FunFam" id="3.40.640.10:FF:000004">
    <property type="entry name" value="Acetylornithine aminotransferase"/>
    <property type="match status" value="1"/>
</dbReference>
<evidence type="ECO:0000256" key="5">
    <source>
        <dbReference type="ARBA" id="ARBA00022898"/>
    </source>
</evidence>
<feature type="binding site" evidence="7">
    <location>
        <position position="136"/>
    </location>
    <ligand>
        <name>substrate</name>
    </ligand>
</feature>
<dbReference type="Gene3D" id="3.40.640.10">
    <property type="entry name" value="Type I PLP-dependent aspartate aminotransferase-like (Major domain)"/>
    <property type="match status" value="1"/>
</dbReference>
<dbReference type="SUPFAM" id="SSF53383">
    <property type="entry name" value="PLP-dependent transferases"/>
    <property type="match status" value="1"/>
</dbReference>
<dbReference type="PIRSF" id="PIRSF000521">
    <property type="entry name" value="Transaminase_4ab_Lys_Orn"/>
    <property type="match status" value="1"/>
</dbReference>
<comment type="subcellular location">
    <subcellularLocation>
        <location evidence="7">Cytoplasm</location>
    </subcellularLocation>
</comment>
<keyword evidence="5 7" id="KW-0663">Pyridoxal phosphate</keyword>
<comment type="pathway">
    <text evidence="7">Amino-acid biosynthesis; L-arginine biosynthesis.</text>
</comment>
<dbReference type="EC" id="2.6.1.124" evidence="7"/>
<feature type="binding site" evidence="7">
    <location>
        <position position="276"/>
    </location>
    <ligand>
        <name>pyridoxal 5'-phosphate</name>
        <dbReference type="ChEBI" id="CHEBI:597326"/>
    </ligand>
</feature>
<feature type="binding site" evidence="7">
    <location>
        <position position="133"/>
    </location>
    <ligand>
        <name>pyridoxal 5'-phosphate</name>
        <dbReference type="ChEBI" id="CHEBI:597326"/>
    </ligand>
</feature>
<comment type="similarity">
    <text evidence="7">Belongs to the class-III pyridoxal-phosphate-dependent aminotransferase family. LysJ subfamily.</text>
</comment>
<gene>
    <name evidence="7" type="primary">lysJ</name>
    <name evidence="8" type="ordered locus">Vdis_0197</name>
</gene>
<keyword evidence="6 7" id="KW-0457">Lysine biosynthesis</keyword>
<keyword evidence="3 7" id="KW-0028">Amino-acid biosynthesis</keyword>
<dbReference type="GO" id="GO:0030170">
    <property type="term" value="F:pyridoxal phosphate binding"/>
    <property type="evidence" value="ECO:0007669"/>
    <property type="project" value="InterPro"/>
</dbReference>
<dbReference type="HOGENOM" id="CLU_016922_10_1_2"/>
<dbReference type="EMBL" id="CP002100">
    <property type="protein sequence ID" value="ADN49610.1"/>
    <property type="molecule type" value="Genomic_DNA"/>
</dbReference>
<keyword evidence="4 7" id="KW-0808">Transferase</keyword>
<dbReference type="InterPro" id="IPR005814">
    <property type="entry name" value="Aminotrans_3"/>
</dbReference>
<comment type="pathway">
    <text evidence="7">Amino-acid biosynthesis; L-lysine biosynthesis via AAA pathway; L-lysine from L-alpha-aminoadipate (Thermus route): step 4/5.</text>
</comment>
<reference evidence="9" key="2">
    <citation type="journal article" date="2010" name="Stand. Genomic Sci.">
        <title>Complete genome sequence of Vulcanisaeta distributa type strain (IC-017T).</title>
        <authorList>
            <person name="Mavromatis K."/>
            <person name="Sikorski J."/>
            <person name="Pabst E."/>
            <person name="Teshima H."/>
            <person name="Lapidus A."/>
            <person name="Lucas S."/>
            <person name="Nolan M."/>
            <person name="Glavina Del Rio T."/>
            <person name="Cheng J."/>
            <person name="Bruce D."/>
            <person name="Goodwin L."/>
            <person name="Pitluck S."/>
            <person name="Liolios K."/>
            <person name="Ivanova N."/>
            <person name="Mikhailova N."/>
            <person name="Pati A."/>
            <person name="Chen A."/>
            <person name="Palaniappan K."/>
            <person name="Land M."/>
            <person name="Hauser L."/>
            <person name="Chang Y."/>
            <person name="Jeffries C."/>
            <person name="Rohde M."/>
            <person name="Spring S."/>
            <person name="Goker M."/>
            <person name="Wirth R."/>
            <person name="Woyke T."/>
            <person name="Bristow J."/>
            <person name="Eisen J."/>
            <person name="Markowitz V."/>
            <person name="Hugenholtz P."/>
            <person name="Klenk H."/>
            <person name="Kyrpides N."/>
        </authorList>
    </citation>
    <scope>NUCLEOTIDE SEQUENCE [LARGE SCALE GENOMIC DNA]</scope>
    <source>
        <strain evidence="9">DSM 14429 / JCM 11212 / NBRC 100878 / IC-017</strain>
    </source>
</reference>
<comment type="cofactor">
    <cofactor evidence="7">
        <name>pyridoxal 5'-phosphate</name>
        <dbReference type="ChEBI" id="CHEBI:597326"/>
    </cofactor>
    <text evidence="7">Binds 1 pyridoxal phosphate per subunit.</text>
</comment>
<reference evidence="8 9" key="1">
    <citation type="journal article" date="2010" name="Stand. Genomic Sci.">
        <title>Complete genome sequence of Vulcanisaeta distributa type strain (IC-017).</title>
        <authorList>
            <person name="Mavromatis K."/>
            <person name="Sikorski J."/>
            <person name="Pabst E."/>
            <person name="Teshima H."/>
            <person name="Lapidus A."/>
            <person name="Lucas S."/>
            <person name="Nolan M."/>
            <person name="Glavina Del Rio T."/>
            <person name="Cheng J.F."/>
            <person name="Bruce D."/>
            <person name="Goodwin L."/>
            <person name="Pitluck S."/>
            <person name="Liolios K."/>
            <person name="Ivanova N."/>
            <person name="Mikhailova N."/>
            <person name="Pati A."/>
            <person name="Chen A."/>
            <person name="Palaniappan K."/>
            <person name="Land M."/>
            <person name="Hauser L."/>
            <person name="Chang Y.J."/>
            <person name="Jeffries C.D."/>
            <person name="Rohde M."/>
            <person name="Spring S."/>
            <person name="Goker M."/>
            <person name="Wirth R."/>
            <person name="Woyke T."/>
            <person name="Bristow J."/>
            <person name="Eisen J.A."/>
            <person name="Markowitz V."/>
            <person name="Hugenholtz P."/>
            <person name="Klenk H.P."/>
            <person name="Kyrpides N.C."/>
        </authorList>
    </citation>
    <scope>NUCLEOTIDE SEQUENCE [LARGE SCALE GENOMIC DNA]</scope>
    <source>
        <strain evidence="9">DSM 14429 / JCM 11212 / NBRC 100878 / IC-017</strain>
    </source>
</reference>
<keyword evidence="7" id="KW-0055">Arginine biosynthesis</keyword>
<feature type="modified residue" description="N6-(pyridoxal phosphate)lysine" evidence="7">
    <location>
        <position position="247"/>
    </location>
</feature>
<dbReference type="Gene3D" id="3.90.1150.10">
    <property type="entry name" value="Aspartate Aminotransferase, domain 1"/>
    <property type="match status" value="1"/>
</dbReference>
<dbReference type="InterPro" id="IPR015422">
    <property type="entry name" value="PyrdxlP-dep_Trfase_small"/>
</dbReference>
<dbReference type="KEGG" id="vdi:Vdis_0197"/>
<evidence type="ECO:0000256" key="7">
    <source>
        <dbReference type="HAMAP-Rule" id="MF_02084"/>
    </source>
</evidence>
<dbReference type="NCBIfam" id="TIGR00707">
    <property type="entry name" value="argD"/>
    <property type="match status" value="1"/>
</dbReference>
<protein>
    <recommendedName>
        <fullName evidence="7">Putative [LysW]-aminoadipate semialdehyde/glutamate semialdehyde transaminase</fullName>
        <ecNumber evidence="7">2.6.1.118</ecNumber>
        <ecNumber evidence="7">2.6.1.124</ecNumber>
    </recommendedName>
</protein>
<evidence type="ECO:0000256" key="1">
    <source>
        <dbReference type="ARBA" id="ARBA00022490"/>
    </source>
</evidence>
<dbReference type="OrthoDB" id="6534at2157"/>
<sequence length="392" mass="43698">MSNDLLRFEDEYLARYYSKKPINVVRGYMQYVWDSNNNKYLDMHTGFGVAFLGHRNPRIINAIKDQLDRIITVPLTFYNEARAEFIREFMRIVPSSFGKVFLQNSGTEAVEVALKIARKISKKAEFLAFLNSFHGRTMGSLSVTGNEKYRKAFEPMPYKVRFAPFNAVDQVDKLVTEDLAAVIVEPIQGEGGVNPAKPEFLRALRQVTRERNVLLIFDEVQTGFGRTGRVWAFENYGVEPDIFTAGKSIAGGLPIGVAVVRREFGDVFEPGEHGSTFAGNPLVMAAAKAGVEVLINDNVPERVRAVGDRFMRVLEDELNGSKTVLRVKGMGLMLGVELRKRADPYIDRLIGMGLLTSVAGGTTVRLLPPYCITDEDLDMAVRALKNALSDSS</sequence>
<keyword evidence="9" id="KW-1185">Reference proteome</keyword>
<dbReference type="PANTHER" id="PTHR11986:SF79">
    <property type="entry name" value="ACETYLORNITHINE AMINOTRANSFERASE, MITOCHONDRIAL"/>
    <property type="match status" value="1"/>
</dbReference>
<dbReference type="Pfam" id="PF00202">
    <property type="entry name" value="Aminotran_3"/>
    <property type="match status" value="1"/>
</dbReference>
<keyword evidence="2 7" id="KW-0032">Aminotransferase</keyword>
<dbReference type="AlphaFoldDB" id="E1QSU3"/>
<dbReference type="GeneID" id="9751114"/>
<dbReference type="EC" id="2.6.1.118" evidence="7"/>
<dbReference type="UniPathway" id="UPA00033">
    <property type="reaction ID" value="UER00038"/>
</dbReference>
<comment type="catalytic activity">
    <reaction evidence="7">
        <text>[amino-group carrier protein]-C-terminal-gamma-(L-ornithyl)-L-glutamate + 2-oxoglutarate = [amino-group carrier protein]-C-terminal-gamma-(L-glutamyl-5-semialdehyde)-L-glutamate + L-glutamate</text>
        <dbReference type="Rhea" id="RHEA:52672"/>
        <dbReference type="Rhea" id="RHEA-COMP:13327"/>
        <dbReference type="Rhea" id="RHEA-COMP:13328"/>
        <dbReference type="ChEBI" id="CHEBI:16810"/>
        <dbReference type="ChEBI" id="CHEBI:29985"/>
        <dbReference type="ChEBI" id="CHEBI:136761"/>
        <dbReference type="ChEBI" id="CHEBI:136763"/>
        <dbReference type="EC" id="2.6.1.124"/>
    </reaction>
</comment>
<dbReference type="InterPro" id="IPR015421">
    <property type="entry name" value="PyrdxlP-dep_Trfase_major"/>
</dbReference>
<feature type="binding site" evidence="7">
    <location>
        <begin position="218"/>
        <end position="221"/>
    </location>
    <ligand>
        <name>pyridoxal 5'-phosphate</name>
        <dbReference type="ChEBI" id="CHEBI:597326"/>
    </ligand>
</feature>
<dbReference type="Proteomes" id="UP000006681">
    <property type="component" value="Chromosome"/>
</dbReference>
<dbReference type="InterPro" id="IPR004636">
    <property type="entry name" value="AcOrn/SuccOrn_fam"/>
</dbReference>
<name>E1QSU3_VULDI</name>
<dbReference type="UniPathway" id="UPA00068"/>
<dbReference type="InterPro" id="IPR049704">
    <property type="entry name" value="Aminotrans_3_PPA_site"/>
</dbReference>
<dbReference type="GO" id="GO:0008483">
    <property type="term" value="F:transaminase activity"/>
    <property type="evidence" value="ECO:0007669"/>
    <property type="project" value="UniProtKB-UniRule"/>
</dbReference>